<protein>
    <recommendedName>
        <fullName evidence="3">Chitooligosaccharide deacetylase</fullName>
    </recommendedName>
    <alternativeName>
        <fullName evidence="5">Nodulation protein B</fullName>
    </alternativeName>
</protein>
<dbReference type="SUPFAM" id="SSF88713">
    <property type="entry name" value="Glycoside hydrolase/deacetylase"/>
    <property type="match status" value="1"/>
</dbReference>
<dbReference type="InterPro" id="IPR051398">
    <property type="entry name" value="Polysacch_Deacetylase"/>
</dbReference>
<name>A0A7W6LEL9_9HYPH</name>
<evidence type="ECO:0000256" key="3">
    <source>
        <dbReference type="ARBA" id="ARBA00020071"/>
    </source>
</evidence>
<evidence type="ECO:0000256" key="5">
    <source>
        <dbReference type="ARBA" id="ARBA00032976"/>
    </source>
</evidence>
<evidence type="ECO:0000256" key="4">
    <source>
        <dbReference type="ARBA" id="ARBA00022729"/>
    </source>
</evidence>
<dbReference type="EMBL" id="JACIEC010000001">
    <property type="protein sequence ID" value="MBB4142959.1"/>
    <property type="molecule type" value="Genomic_DNA"/>
</dbReference>
<dbReference type="PANTHER" id="PTHR34216">
    <property type="match status" value="1"/>
</dbReference>
<dbReference type="InterPro" id="IPR011330">
    <property type="entry name" value="Glyco_hydro/deAcase_b/a-brl"/>
</dbReference>
<evidence type="ECO:0000313" key="8">
    <source>
        <dbReference type="Proteomes" id="UP000519897"/>
    </source>
</evidence>
<dbReference type="RefSeq" id="WP_165132518.1">
    <property type="nucleotide sequence ID" value="NZ_CP049250.1"/>
</dbReference>
<keyword evidence="4" id="KW-0732">Signal</keyword>
<reference evidence="7 8" key="1">
    <citation type="submission" date="2020-08" db="EMBL/GenBank/DDBJ databases">
        <title>Genomic Encyclopedia of Type Strains, Phase IV (KMG-IV): sequencing the most valuable type-strain genomes for metagenomic binning, comparative biology and taxonomic classification.</title>
        <authorList>
            <person name="Goeker M."/>
        </authorList>
    </citation>
    <scope>NUCLEOTIDE SEQUENCE [LARGE SCALE GENOMIC DNA]</scope>
    <source>
        <strain evidence="7 8">DSM 29514</strain>
    </source>
</reference>
<gene>
    <name evidence="7" type="ORF">GGQ72_001458</name>
</gene>
<evidence type="ECO:0000256" key="2">
    <source>
        <dbReference type="ARBA" id="ARBA00010973"/>
    </source>
</evidence>
<dbReference type="Pfam" id="PF01522">
    <property type="entry name" value="Polysacc_deac_1"/>
    <property type="match status" value="2"/>
</dbReference>
<evidence type="ECO:0000313" key="7">
    <source>
        <dbReference type="EMBL" id="MBB4142959.1"/>
    </source>
</evidence>
<sequence length="352" mass="39090">MSVLLQAIWRRSVKRAMIAGGLEAAYVLANLGVLRTARGDGAIFTLHHVRPHAPRIVEPNAHLEITPEFLDQALSRLKEESYDFIPLSEVPARLANPSERPFACFTLDDGYRNNADHALPVFERHGAPFTIFINEGFADRTHTIWWETVAALINQESRIRFDFGDGEEEIRLSCPKSKLDAFDRFARFMQKDCEAQAVKRLDDAARGYGIEPLAITEALTMDRAQLCALARHPLASLGAHTVSHRALMRLSPDVAGHEMRRSADWLEEVTGTRPTTIAYPYGTKSAVSERDQRLARELGFSVAVTTQPGTLGPDSLERLTGLPRISLNGFYQEPRYVAALASGIPFAISRAA</sequence>
<dbReference type="PANTHER" id="PTHR34216:SF7">
    <property type="entry name" value="POLY-BETA-1,6-N-ACETYL-D-GLUCOSAMINE N-DEACETYLASE"/>
    <property type="match status" value="1"/>
</dbReference>
<keyword evidence="8" id="KW-1185">Reference proteome</keyword>
<comment type="function">
    <text evidence="1">Is involved in generating a small heat-stable compound (Nod), an acylated oligomer of N-acetylglucosamine, that stimulates mitosis in various plant protoplasts.</text>
</comment>
<evidence type="ECO:0000256" key="1">
    <source>
        <dbReference type="ARBA" id="ARBA00003236"/>
    </source>
</evidence>
<dbReference type="GO" id="GO:0005975">
    <property type="term" value="P:carbohydrate metabolic process"/>
    <property type="evidence" value="ECO:0007669"/>
    <property type="project" value="InterPro"/>
</dbReference>
<comment type="similarity">
    <text evidence="2">Belongs to the polysaccharide deacetylase family.</text>
</comment>
<dbReference type="Gene3D" id="3.20.20.370">
    <property type="entry name" value="Glycoside hydrolase/deacetylase"/>
    <property type="match status" value="1"/>
</dbReference>
<proteinExistence type="inferred from homology"/>
<evidence type="ECO:0000259" key="6">
    <source>
        <dbReference type="PROSITE" id="PS51677"/>
    </source>
</evidence>
<organism evidence="7 8">
    <name type="scientific">Rhizobium rhizoryzae</name>
    <dbReference type="NCBI Taxonomy" id="451876"/>
    <lineage>
        <taxon>Bacteria</taxon>
        <taxon>Pseudomonadati</taxon>
        <taxon>Pseudomonadota</taxon>
        <taxon>Alphaproteobacteria</taxon>
        <taxon>Hyphomicrobiales</taxon>
        <taxon>Rhizobiaceae</taxon>
        <taxon>Rhizobium/Agrobacterium group</taxon>
        <taxon>Rhizobium</taxon>
    </lineage>
</organism>
<dbReference type="GO" id="GO:0016810">
    <property type="term" value="F:hydrolase activity, acting on carbon-nitrogen (but not peptide) bonds"/>
    <property type="evidence" value="ECO:0007669"/>
    <property type="project" value="InterPro"/>
</dbReference>
<feature type="domain" description="NodB homology" evidence="6">
    <location>
        <begin position="101"/>
        <end position="352"/>
    </location>
</feature>
<dbReference type="PROSITE" id="PS51677">
    <property type="entry name" value="NODB"/>
    <property type="match status" value="1"/>
</dbReference>
<dbReference type="Proteomes" id="UP000519897">
    <property type="component" value="Unassembled WGS sequence"/>
</dbReference>
<dbReference type="InterPro" id="IPR002509">
    <property type="entry name" value="NODB_dom"/>
</dbReference>
<dbReference type="AlphaFoldDB" id="A0A7W6LEL9"/>
<comment type="caution">
    <text evidence="7">The sequence shown here is derived from an EMBL/GenBank/DDBJ whole genome shotgun (WGS) entry which is preliminary data.</text>
</comment>
<dbReference type="CDD" id="cd10968">
    <property type="entry name" value="CE4_Mlr8448_like_5s"/>
    <property type="match status" value="1"/>
</dbReference>
<accession>A0A7W6LEL9</accession>